<keyword evidence="3" id="KW-1185">Reference proteome</keyword>
<evidence type="ECO:0000313" key="2">
    <source>
        <dbReference type="EMBL" id="UYW01280.1"/>
    </source>
</evidence>
<dbReference type="Gene3D" id="3.40.50.720">
    <property type="entry name" value="NAD(P)-binding Rossmann-like Domain"/>
    <property type="match status" value="1"/>
</dbReference>
<dbReference type="EMBL" id="CP081495">
    <property type="protein sequence ID" value="UYW01280.1"/>
    <property type="molecule type" value="Genomic_DNA"/>
</dbReference>
<dbReference type="PANTHER" id="PTHR48079">
    <property type="entry name" value="PROTEIN YEEZ"/>
    <property type="match status" value="1"/>
</dbReference>
<dbReference type="Pfam" id="PF01370">
    <property type="entry name" value="Epimerase"/>
    <property type="match status" value="1"/>
</dbReference>
<accession>A0ABY6LY63</accession>
<evidence type="ECO:0000313" key="3">
    <source>
        <dbReference type="Proteomes" id="UP001163328"/>
    </source>
</evidence>
<name>A0ABY6LY63_9FLAO</name>
<evidence type="ECO:0000259" key="1">
    <source>
        <dbReference type="Pfam" id="PF01370"/>
    </source>
</evidence>
<dbReference type="InterPro" id="IPR036291">
    <property type="entry name" value="NAD(P)-bd_dom_sf"/>
</dbReference>
<dbReference type="RefSeq" id="WP_264433719.1">
    <property type="nucleotide sequence ID" value="NZ_CP081495.1"/>
</dbReference>
<reference evidence="2" key="1">
    <citation type="submission" date="2021-08" db="EMBL/GenBank/DDBJ databases">
        <title>Flavobacterium sp. strain CC-SYL302.</title>
        <authorList>
            <person name="Lin S.-Y."/>
            <person name="Lee T.-H."/>
            <person name="Young C.-C."/>
        </authorList>
    </citation>
    <scope>NUCLEOTIDE SEQUENCE</scope>
    <source>
        <strain evidence="2">CC-SYL302</strain>
    </source>
</reference>
<dbReference type="Proteomes" id="UP001163328">
    <property type="component" value="Chromosome"/>
</dbReference>
<organism evidence="2 3">
    <name type="scientific">Flavobacterium agricola</name>
    <dbReference type="NCBI Taxonomy" id="2870839"/>
    <lineage>
        <taxon>Bacteria</taxon>
        <taxon>Pseudomonadati</taxon>
        <taxon>Bacteroidota</taxon>
        <taxon>Flavobacteriia</taxon>
        <taxon>Flavobacteriales</taxon>
        <taxon>Flavobacteriaceae</taxon>
        <taxon>Flavobacterium</taxon>
    </lineage>
</organism>
<dbReference type="SUPFAM" id="SSF51735">
    <property type="entry name" value="NAD(P)-binding Rossmann-fold domains"/>
    <property type="match status" value="1"/>
</dbReference>
<gene>
    <name evidence="2" type="ORF">K5I29_12650</name>
</gene>
<protein>
    <submittedName>
        <fullName evidence="2">NAD-dependent epimerase/dehydratase family protein</fullName>
    </submittedName>
</protein>
<dbReference type="InterPro" id="IPR001509">
    <property type="entry name" value="Epimerase_deHydtase"/>
</dbReference>
<proteinExistence type="predicted"/>
<feature type="domain" description="NAD-dependent epimerase/dehydratase" evidence="1">
    <location>
        <begin position="2"/>
        <end position="229"/>
    </location>
</feature>
<dbReference type="InterPro" id="IPR051783">
    <property type="entry name" value="NAD(P)-dependent_oxidoreduct"/>
</dbReference>
<sequence length="337" mass="37301">MILITGATGLVGSHLLLHLLTNNPNLAVKALYQSATKQQQIVAWLQYKNNTINVDNVQWIQANILDIPALEAAFANVNYVYHCAAIVDFDPKQKDKLNKVNIEGTANVVNLALYYNIKKLCYVSSIATLGDPKPGETIDEQCEWNPDQYNGDYAISKNGGETEVWRAMYEGLPAVIVNPGVILGDGLWQGGSAEIFNQVNKGFPFYTKGTTGFVAVTDVVTCMVALLNSDIEKERFILVESSPSFQEILNNIAQAIHKKKPTIYATKFMTNIAWRADALVSLLTGKKRTLTKDAANASHSISTYNASKVKETLNYQFTPIKKYIQSIGTEYVTYSNK</sequence>
<dbReference type="PANTHER" id="PTHR48079:SF6">
    <property type="entry name" value="NAD(P)-BINDING DOMAIN-CONTAINING PROTEIN-RELATED"/>
    <property type="match status" value="1"/>
</dbReference>